<feature type="transmembrane region" description="Helical" evidence="1">
    <location>
        <begin position="166"/>
        <end position="189"/>
    </location>
</feature>
<proteinExistence type="predicted"/>
<accession>A0A7S2SS10</accession>
<reference evidence="2" key="1">
    <citation type="submission" date="2021-01" db="EMBL/GenBank/DDBJ databases">
        <authorList>
            <person name="Corre E."/>
            <person name="Pelletier E."/>
            <person name="Niang G."/>
            <person name="Scheremetjew M."/>
            <person name="Finn R."/>
            <person name="Kale V."/>
            <person name="Holt S."/>
            <person name="Cochrane G."/>
            <person name="Meng A."/>
            <person name="Brown T."/>
            <person name="Cohen L."/>
        </authorList>
    </citation>
    <scope>NUCLEOTIDE SEQUENCE</scope>
    <source>
        <strain evidence="2">CCMP1243</strain>
    </source>
</reference>
<feature type="transmembrane region" description="Helical" evidence="1">
    <location>
        <begin position="196"/>
        <end position="215"/>
    </location>
</feature>
<evidence type="ECO:0000256" key="1">
    <source>
        <dbReference type="SAM" id="Phobius"/>
    </source>
</evidence>
<keyword evidence="1" id="KW-1133">Transmembrane helix</keyword>
<organism evidence="2">
    <name type="scientific">Rhizochromulina marina</name>
    <dbReference type="NCBI Taxonomy" id="1034831"/>
    <lineage>
        <taxon>Eukaryota</taxon>
        <taxon>Sar</taxon>
        <taxon>Stramenopiles</taxon>
        <taxon>Ochrophyta</taxon>
        <taxon>Dictyochophyceae</taxon>
        <taxon>Rhizochromulinales</taxon>
        <taxon>Rhizochromulina</taxon>
    </lineage>
</organism>
<keyword evidence="1" id="KW-0472">Membrane</keyword>
<sequence length="349" mass="38419">MATSQVAEFLVGEPSSSLRVTKETLLRYHAAIDLLVNKMGLPASTTAVSGSMQSASTTNWACFYALQPNVFSDKKAQMGTTILTAALLCGFAMTQFLDPAISCRNDSCSENEERIYRAFAFLVGLSACLFLVAIILCSTELMALILPYSDMDTLENWIRRGTTLDFLAIVFTYVGFFLLLACMLLSGFFQYPNALMAIEALAFAITSLLAIHLWYTHQRDVNQRQDVRVLEFISEYCDKSGFLNAKSRALIHPNTTSVLLQDDPSKKEIHNMIERAGLDAAFADLLVSSNVVLADLFVLSDLAIITLMEKAGIDSPGHCARIVATVRSLHASRQEHLPRGGQYLGAKEM</sequence>
<name>A0A7S2SS10_9STRA</name>
<keyword evidence="1" id="KW-0812">Transmembrane</keyword>
<protein>
    <submittedName>
        <fullName evidence="2">Uncharacterized protein</fullName>
    </submittedName>
</protein>
<dbReference type="AlphaFoldDB" id="A0A7S2SS10"/>
<gene>
    <name evidence="2" type="ORF">RMAR1173_LOCUS19054</name>
</gene>
<feature type="transmembrane region" description="Helical" evidence="1">
    <location>
        <begin position="118"/>
        <end position="146"/>
    </location>
</feature>
<dbReference type="EMBL" id="HBHJ01028799">
    <property type="protein sequence ID" value="CAD9708063.1"/>
    <property type="molecule type" value="Transcribed_RNA"/>
</dbReference>
<evidence type="ECO:0000313" key="2">
    <source>
        <dbReference type="EMBL" id="CAD9708063.1"/>
    </source>
</evidence>